<gene>
    <name evidence="2" type="ORF">P7K49_005348</name>
</gene>
<evidence type="ECO:0000313" key="3">
    <source>
        <dbReference type="Proteomes" id="UP001266305"/>
    </source>
</evidence>
<name>A0ABQ9WAU9_SAGOE</name>
<feature type="compositionally biased region" description="Basic and acidic residues" evidence="1">
    <location>
        <begin position="147"/>
        <end position="162"/>
    </location>
</feature>
<reference evidence="2 3" key="1">
    <citation type="submission" date="2023-05" db="EMBL/GenBank/DDBJ databases">
        <title>B98-5 Cell Line De Novo Hybrid Assembly: An Optical Mapping Approach.</title>
        <authorList>
            <person name="Kananen K."/>
            <person name="Auerbach J.A."/>
            <person name="Kautto E."/>
            <person name="Blachly J.S."/>
        </authorList>
    </citation>
    <scope>NUCLEOTIDE SEQUENCE [LARGE SCALE GENOMIC DNA]</scope>
    <source>
        <strain evidence="2">B95-8</strain>
        <tissue evidence="2">Cell line</tissue>
    </source>
</reference>
<feature type="compositionally biased region" description="Basic residues" evidence="1">
    <location>
        <begin position="90"/>
        <end position="101"/>
    </location>
</feature>
<feature type="compositionally biased region" description="Low complexity" evidence="1">
    <location>
        <begin position="127"/>
        <end position="142"/>
    </location>
</feature>
<dbReference type="Proteomes" id="UP001266305">
    <property type="component" value="Unassembled WGS sequence"/>
</dbReference>
<keyword evidence="3" id="KW-1185">Reference proteome</keyword>
<dbReference type="EMBL" id="JASSZA010000002">
    <property type="protein sequence ID" value="KAK2118461.1"/>
    <property type="molecule type" value="Genomic_DNA"/>
</dbReference>
<feature type="region of interest" description="Disordered" evidence="1">
    <location>
        <begin position="1"/>
        <end position="205"/>
    </location>
</feature>
<organism evidence="2 3">
    <name type="scientific">Saguinus oedipus</name>
    <name type="common">Cotton-top tamarin</name>
    <name type="synonym">Oedipomidas oedipus</name>
    <dbReference type="NCBI Taxonomy" id="9490"/>
    <lineage>
        <taxon>Eukaryota</taxon>
        <taxon>Metazoa</taxon>
        <taxon>Chordata</taxon>
        <taxon>Craniata</taxon>
        <taxon>Vertebrata</taxon>
        <taxon>Euteleostomi</taxon>
        <taxon>Mammalia</taxon>
        <taxon>Eutheria</taxon>
        <taxon>Euarchontoglires</taxon>
        <taxon>Primates</taxon>
        <taxon>Haplorrhini</taxon>
        <taxon>Platyrrhini</taxon>
        <taxon>Cebidae</taxon>
        <taxon>Callitrichinae</taxon>
        <taxon>Saguinus</taxon>
    </lineage>
</organism>
<feature type="compositionally biased region" description="Polar residues" evidence="1">
    <location>
        <begin position="62"/>
        <end position="87"/>
    </location>
</feature>
<feature type="compositionally biased region" description="Basic and acidic residues" evidence="1">
    <location>
        <begin position="11"/>
        <end position="27"/>
    </location>
</feature>
<evidence type="ECO:0000313" key="2">
    <source>
        <dbReference type="EMBL" id="KAK2118461.1"/>
    </source>
</evidence>
<accession>A0ABQ9WAU9</accession>
<evidence type="ECO:0000256" key="1">
    <source>
        <dbReference type="SAM" id="MobiDB-lite"/>
    </source>
</evidence>
<protein>
    <submittedName>
        <fullName evidence="2">Uncharacterized protein</fullName>
    </submittedName>
</protein>
<sequence>MQGTLASPELENERQSAKLQRWERLDHTTGPSARTPEDPPPPRARCAVELQQRVPAPKNKNRTITSNTRGLTKARQQLQEGSSSRSAVSLRRKGRSPRPTKRWPGGFRNGSRHPPRKGTAPGPPWDPTTASRPRASTRPSRPGACMREAEDTVQKAHSHSAETEAQPPQAREEPGGQKQRTDTPEMEPQTPKSQYSSPEQSPPFR</sequence>
<feature type="compositionally biased region" description="Basic and acidic residues" evidence="1">
    <location>
        <begin position="170"/>
        <end position="183"/>
    </location>
</feature>
<comment type="caution">
    <text evidence="2">The sequence shown here is derived from an EMBL/GenBank/DDBJ whole genome shotgun (WGS) entry which is preliminary data.</text>
</comment>
<proteinExistence type="predicted"/>
<feature type="compositionally biased region" description="Polar residues" evidence="1">
    <location>
        <begin position="190"/>
        <end position="199"/>
    </location>
</feature>